<keyword evidence="2" id="KW-0812">Transmembrane</keyword>
<feature type="domain" description="Farnesoic acid O-methyl transferase" evidence="3">
    <location>
        <begin position="64"/>
        <end position="156"/>
    </location>
</feature>
<accession>A0A6J8EPU1</accession>
<dbReference type="EMBL" id="CACVKT020009374">
    <property type="protein sequence ID" value="CAC5421792.1"/>
    <property type="molecule type" value="Genomic_DNA"/>
</dbReference>
<reference evidence="4 5" key="1">
    <citation type="submission" date="2020-06" db="EMBL/GenBank/DDBJ databases">
        <authorList>
            <person name="Li R."/>
            <person name="Bekaert M."/>
        </authorList>
    </citation>
    <scope>NUCLEOTIDE SEQUENCE [LARGE SCALE GENOMIC DNA]</scope>
    <source>
        <strain evidence="5">wild</strain>
    </source>
</reference>
<keyword evidence="2" id="KW-1133">Transmembrane helix</keyword>
<dbReference type="Proteomes" id="UP000507470">
    <property type="component" value="Unassembled WGS sequence"/>
</dbReference>
<evidence type="ECO:0000256" key="1">
    <source>
        <dbReference type="SAM" id="MobiDB-lite"/>
    </source>
</evidence>
<evidence type="ECO:0000313" key="4">
    <source>
        <dbReference type="EMBL" id="CAC5421792.1"/>
    </source>
</evidence>
<feature type="compositionally biased region" description="Acidic residues" evidence="1">
    <location>
        <begin position="212"/>
        <end position="230"/>
    </location>
</feature>
<evidence type="ECO:0000256" key="2">
    <source>
        <dbReference type="SAM" id="Phobius"/>
    </source>
</evidence>
<proteinExistence type="predicted"/>
<dbReference type="InterPro" id="IPR022041">
    <property type="entry name" value="Methyltransf_FA"/>
</dbReference>
<feature type="region of interest" description="Disordered" evidence="1">
    <location>
        <begin position="200"/>
        <end position="230"/>
    </location>
</feature>
<dbReference type="AlphaFoldDB" id="A0A6J8EPU1"/>
<evidence type="ECO:0000313" key="5">
    <source>
        <dbReference type="Proteomes" id="UP000507470"/>
    </source>
</evidence>
<evidence type="ECO:0000259" key="3">
    <source>
        <dbReference type="Pfam" id="PF12248"/>
    </source>
</evidence>
<keyword evidence="2" id="KW-0472">Membrane</keyword>
<feature type="transmembrane region" description="Helical" evidence="2">
    <location>
        <begin position="12"/>
        <end position="31"/>
    </location>
</feature>
<protein>
    <recommendedName>
        <fullName evidence="3">Farnesoic acid O-methyl transferase domain-containing protein</fullName>
    </recommendedName>
</protein>
<name>A0A6J8EPU1_MYTCO</name>
<keyword evidence="5" id="KW-1185">Reference proteome</keyword>
<sequence length="230" mass="26579">MGNSVELSYMLILLYPLLSVGILFFLGAFCGRKEWMHAKFEDHCNSLSLAHDCGMNFSTCNIDMISFKVKTSKEAHIRIYEQRPIVDIMLGYEDCKQAVVRQHNRVGQTDELKAKFHREILSSTEYRTFYLKSEKNNIALFIVLEGKEHSILKWTTDWDSKLLKLSDIVISNSIQDTIDIEKPIATPGEWMFLVHQGDHMHENEEPLRSTEENDDEEKGSSENNDDEEKG</sequence>
<feature type="compositionally biased region" description="Basic and acidic residues" evidence="1">
    <location>
        <begin position="200"/>
        <end position="211"/>
    </location>
</feature>
<dbReference type="Pfam" id="PF12248">
    <property type="entry name" value="Methyltransf_FA"/>
    <property type="match status" value="1"/>
</dbReference>
<gene>
    <name evidence="4" type="ORF">MCOR_53882</name>
</gene>
<organism evidence="4 5">
    <name type="scientific">Mytilus coruscus</name>
    <name type="common">Sea mussel</name>
    <dbReference type="NCBI Taxonomy" id="42192"/>
    <lineage>
        <taxon>Eukaryota</taxon>
        <taxon>Metazoa</taxon>
        <taxon>Spiralia</taxon>
        <taxon>Lophotrochozoa</taxon>
        <taxon>Mollusca</taxon>
        <taxon>Bivalvia</taxon>
        <taxon>Autobranchia</taxon>
        <taxon>Pteriomorphia</taxon>
        <taxon>Mytilida</taxon>
        <taxon>Mytiloidea</taxon>
        <taxon>Mytilidae</taxon>
        <taxon>Mytilinae</taxon>
        <taxon>Mytilus</taxon>
    </lineage>
</organism>